<evidence type="ECO:0000313" key="2">
    <source>
        <dbReference type="EMBL" id="GGC11010.1"/>
    </source>
</evidence>
<dbReference type="RefSeq" id="WP_155471686.1">
    <property type="nucleotide sequence ID" value="NZ_BMKG01000015.1"/>
</dbReference>
<reference evidence="2" key="4">
    <citation type="submission" date="2024-05" db="EMBL/GenBank/DDBJ databases">
        <authorList>
            <person name="Sun Q."/>
            <person name="Zhou Y."/>
        </authorList>
    </citation>
    <scope>NUCLEOTIDE SEQUENCE</scope>
    <source>
        <strain evidence="2">CGMCC 1.15931</strain>
    </source>
</reference>
<reference evidence="5" key="2">
    <citation type="journal article" date="2019" name="Int. J. Syst. Evol. Microbiol.">
        <title>The Global Catalogue of Microorganisms (GCM) 10K type strain sequencing project: providing services to taxonomists for standard genome sequencing and annotation.</title>
        <authorList>
            <consortium name="The Broad Institute Genomics Platform"/>
            <consortium name="The Broad Institute Genome Sequencing Center for Infectious Disease"/>
            <person name="Wu L."/>
            <person name="Ma J."/>
        </authorList>
    </citation>
    <scope>NUCLEOTIDE SEQUENCE [LARGE SCALE GENOMIC DNA]</scope>
    <source>
        <strain evidence="5">CGMCC 1.15931</strain>
    </source>
</reference>
<dbReference type="PROSITE" id="PS00409">
    <property type="entry name" value="PROKAR_NTER_METHYL"/>
    <property type="match status" value="1"/>
</dbReference>
<dbReference type="OrthoDB" id="5786415at2"/>
<dbReference type="InterPro" id="IPR045584">
    <property type="entry name" value="Pilin-like"/>
</dbReference>
<dbReference type="EMBL" id="BMKG01000015">
    <property type="protein sequence ID" value="GGC11010.1"/>
    <property type="molecule type" value="Genomic_DNA"/>
</dbReference>
<dbReference type="InterPro" id="IPR012902">
    <property type="entry name" value="N_methyl_site"/>
</dbReference>
<dbReference type="AlphaFoldDB" id="A0A6I3SYQ2"/>
<evidence type="ECO:0000256" key="1">
    <source>
        <dbReference type="SAM" id="Phobius"/>
    </source>
</evidence>
<dbReference type="SUPFAM" id="SSF54523">
    <property type="entry name" value="Pili subunits"/>
    <property type="match status" value="1"/>
</dbReference>
<dbReference type="Proteomes" id="UP000430634">
    <property type="component" value="Unassembled WGS sequence"/>
</dbReference>
<keyword evidence="5" id="KW-1185">Reference proteome</keyword>
<reference evidence="3 4" key="3">
    <citation type="submission" date="2019-11" db="EMBL/GenBank/DDBJ databases">
        <title>Type strains purchased from KCTC, JCM and DSMZ.</title>
        <authorList>
            <person name="Lu H."/>
        </authorList>
    </citation>
    <scope>NUCLEOTIDE SEQUENCE [LARGE SCALE GENOMIC DNA]</scope>
    <source>
        <strain evidence="3 4">KCTC 52429</strain>
    </source>
</reference>
<evidence type="ECO:0000313" key="5">
    <source>
        <dbReference type="Proteomes" id="UP000622638"/>
    </source>
</evidence>
<accession>A0A6I3SYQ2</accession>
<organism evidence="3 4">
    <name type="scientific">Pseudoduganella buxea</name>
    <dbReference type="NCBI Taxonomy" id="1949069"/>
    <lineage>
        <taxon>Bacteria</taxon>
        <taxon>Pseudomonadati</taxon>
        <taxon>Pseudomonadota</taxon>
        <taxon>Betaproteobacteria</taxon>
        <taxon>Burkholderiales</taxon>
        <taxon>Oxalobacteraceae</taxon>
        <taxon>Telluria group</taxon>
        <taxon>Pseudoduganella</taxon>
    </lineage>
</organism>
<sequence length="201" mass="20854">MGRPDGAATDRHVTCANAQVTPARLSGSKTGQSGFTLVELVIVLVVVGILAAFASQRFFNRSTYDAAGYSNQVGSLIRYGQKLAIAQNRSVFVRLNGSSVALCYDAACTAANLVQSPGGNSSDSAATRLHCNNARWACEGVPAGLAVTAHPTFYFDPAGTPFALADVQPTLVSTFATLVVQVSGNGIVLATRIEAATGYVH</sequence>
<proteinExistence type="predicted"/>
<dbReference type="Gene3D" id="3.30.700.10">
    <property type="entry name" value="Glycoprotein, Type 4 Pilin"/>
    <property type="match status" value="1"/>
</dbReference>
<comment type="caution">
    <text evidence="3">The sequence shown here is derived from an EMBL/GenBank/DDBJ whole genome shotgun (WGS) entry which is preliminary data.</text>
</comment>
<gene>
    <name evidence="2" type="ORF">GCM10011572_35420</name>
    <name evidence="3" type="ORF">GM672_16790</name>
</gene>
<keyword evidence="1" id="KW-0812">Transmembrane</keyword>
<dbReference type="Proteomes" id="UP000622638">
    <property type="component" value="Unassembled WGS sequence"/>
</dbReference>
<keyword evidence="1" id="KW-1133">Transmembrane helix</keyword>
<dbReference type="NCBIfam" id="TIGR02532">
    <property type="entry name" value="IV_pilin_GFxxxE"/>
    <property type="match status" value="1"/>
</dbReference>
<evidence type="ECO:0000313" key="3">
    <source>
        <dbReference type="EMBL" id="MTV54390.1"/>
    </source>
</evidence>
<keyword evidence="1" id="KW-0472">Membrane</keyword>
<reference evidence="2" key="1">
    <citation type="journal article" date="2014" name="Int. J. Syst. Evol. Microbiol.">
        <title>Complete genome of a new Firmicutes species belonging to the dominant human colonic microbiota ('Ruminococcus bicirculans') reveals two chromosomes and a selective capacity to utilize plant glucans.</title>
        <authorList>
            <consortium name="NISC Comparative Sequencing Program"/>
            <person name="Wegmann U."/>
            <person name="Louis P."/>
            <person name="Goesmann A."/>
            <person name="Henrissat B."/>
            <person name="Duncan S.H."/>
            <person name="Flint H.J."/>
        </authorList>
    </citation>
    <scope>NUCLEOTIDE SEQUENCE</scope>
    <source>
        <strain evidence="2">CGMCC 1.15931</strain>
    </source>
</reference>
<feature type="transmembrane region" description="Helical" evidence="1">
    <location>
        <begin position="34"/>
        <end position="54"/>
    </location>
</feature>
<name>A0A6I3SYQ2_9BURK</name>
<dbReference type="EMBL" id="WNKZ01000050">
    <property type="protein sequence ID" value="MTV54390.1"/>
    <property type="molecule type" value="Genomic_DNA"/>
</dbReference>
<evidence type="ECO:0000313" key="4">
    <source>
        <dbReference type="Proteomes" id="UP000430634"/>
    </source>
</evidence>
<dbReference type="Pfam" id="PF07963">
    <property type="entry name" value="N_methyl"/>
    <property type="match status" value="1"/>
</dbReference>
<protein>
    <submittedName>
        <fullName evidence="3">Prepilin-type N-terminal cleavage/methylation domain-containing protein</fullName>
    </submittedName>
</protein>